<name>A0A1Y1XA09_9FUNG</name>
<sequence>MATVRISMPDEEFIELKEIATYIEKLKFEYNMPIMSGILKRCTENLQIINFKEIFPGYNFTKILPELKIDENGYAKFDIEQVVNNFDYNIKHYNEGSPKLFIKHILNSNKSFKLLEISDTLKEMKMADTDNKDEILSLINVFEYITNLSEFKYRDYFYFVQFVLLDIKETLKLIKKINFNELFPENDYNKLYPELQIDKDGFPKFNIDEVFAGFKSDIDYLREICPDLKDVKNFIDIISSSNENFNFTEIKNIIERVDKSKEMLNDMMNTGLMTSMMNNVSQGGELNHTEEIQDYYDYGLTEFKTKNATMTFELNK</sequence>
<protein>
    <submittedName>
        <fullName evidence="1">Uncharacterized protein</fullName>
    </submittedName>
</protein>
<dbReference type="Proteomes" id="UP000193944">
    <property type="component" value="Unassembled WGS sequence"/>
</dbReference>
<keyword evidence="2" id="KW-1185">Reference proteome</keyword>
<dbReference type="EMBL" id="MCFG01000092">
    <property type="protein sequence ID" value="ORX82570.1"/>
    <property type="molecule type" value="Genomic_DNA"/>
</dbReference>
<organism evidence="1 2">
    <name type="scientific">Anaeromyces robustus</name>
    <dbReference type="NCBI Taxonomy" id="1754192"/>
    <lineage>
        <taxon>Eukaryota</taxon>
        <taxon>Fungi</taxon>
        <taxon>Fungi incertae sedis</taxon>
        <taxon>Chytridiomycota</taxon>
        <taxon>Chytridiomycota incertae sedis</taxon>
        <taxon>Neocallimastigomycetes</taxon>
        <taxon>Neocallimastigales</taxon>
        <taxon>Neocallimastigaceae</taxon>
        <taxon>Anaeromyces</taxon>
    </lineage>
</organism>
<reference evidence="1 2" key="1">
    <citation type="submission" date="2016-08" db="EMBL/GenBank/DDBJ databases">
        <title>A Parts List for Fungal Cellulosomes Revealed by Comparative Genomics.</title>
        <authorList>
            <consortium name="DOE Joint Genome Institute"/>
            <person name="Haitjema C.H."/>
            <person name="Gilmore S.P."/>
            <person name="Henske J.K."/>
            <person name="Solomon K.V."/>
            <person name="De Groot R."/>
            <person name="Kuo A."/>
            <person name="Mondo S.J."/>
            <person name="Salamov A.A."/>
            <person name="Labutti K."/>
            <person name="Zhao Z."/>
            <person name="Chiniquy J."/>
            <person name="Barry K."/>
            <person name="Brewer H.M."/>
            <person name="Purvine S.O."/>
            <person name="Wright A.T."/>
            <person name="Boxma B."/>
            <person name="Van Alen T."/>
            <person name="Hackstein J.H."/>
            <person name="Baker S.E."/>
            <person name="Grigoriev I.V."/>
            <person name="O'Malley M.A."/>
        </authorList>
    </citation>
    <scope>NUCLEOTIDE SEQUENCE [LARGE SCALE GENOMIC DNA]</scope>
    <source>
        <strain evidence="1 2">S4</strain>
    </source>
</reference>
<dbReference type="STRING" id="1754192.A0A1Y1XA09"/>
<dbReference type="AlphaFoldDB" id="A0A1Y1XA09"/>
<dbReference type="OrthoDB" id="10542146at2759"/>
<reference evidence="1 2" key="2">
    <citation type="submission" date="2016-08" db="EMBL/GenBank/DDBJ databases">
        <title>Pervasive Adenine N6-methylation of Active Genes in Fungi.</title>
        <authorList>
            <consortium name="DOE Joint Genome Institute"/>
            <person name="Mondo S.J."/>
            <person name="Dannebaum R.O."/>
            <person name="Kuo R.C."/>
            <person name="Labutti K."/>
            <person name="Haridas S."/>
            <person name="Kuo A."/>
            <person name="Salamov A."/>
            <person name="Ahrendt S.R."/>
            <person name="Lipzen A."/>
            <person name="Sullivan W."/>
            <person name="Andreopoulos W.B."/>
            <person name="Clum A."/>
            <person name="Lindquist E."/>
            <person name="Daum C."/>
            <person name="Ramamoorthy G.K."/>
            <person name="Gryganskyi A."/>
            <person name="Culley D."/>
            <person name="Magnuson J.K."/>
            <person name="James T.Y."/>
            <person name="O'Malley M.A."/>
            <person name="Stajich J.E."/>
            <person name="Spatafora J.W."/>
            <person name="Visel A."/>
            <person name="Grigoriev I.V."/>
        </authorList>
    </citation>
    <scope>NUCLEOTIDE SEQUENCE [LARGE SCALE GENOMIC DNA]</scope>
    <source>
        <strain evidence="1 2">S4</strain>
    </source>
</reference>
<comment type="caution">
    <text evidence="1">The sequence shown here is derived from an EMBL/GenBank/DDBJ whole genome shotgun (WGS) entry which is preliminary data.</text>
</comment>
<proteinExistence type="predicted"/>
<evidence type="ECO:0000313" key="1">
    <source>
        <dbReference type="EMBL" id="ORX82570.1"/>
    </source>
</evidence>
<evidence type="ECO:0000313" key="2">
    <source>
        <dbReference type="Proteomes" id="UP000193944"/>
    </source>
</evidence>
<gene>
    <name evidence="1" type="ORF">BCR32DRAFT_244085</name>
</gene>
<accession>A0A1Y1XA09</accession>